<evidence type="ECO:0000256" key="4">
    <source>
        <dbReference type="ARBA" id="ARBA00022833"/>
    </source>
</evidence>
<dbReference type="PANTHER" id="PTHR30096:SF0">
    <property type="entry name" value="4,5-DOPA DIOXYGENASE EXTRADIOL-LIKE PROTEIN"/>
    <property type="match status" value="1"/>
</dbReference>
<dbReference type="STRING" id="416169.RHOFW104T7_02910"/>
<name>A0A154QDT3_9GAMM</name>
<keyword evidence="7" id="KW-0223">Dioxygenase</keyword>
<dbReference type="GO" id="GO:0016702">
    <property type="term" value="F:oxidoreductase activity, acting on single donors with incorporation of molecular oxygen, incorporation of two atoms of oxygen"/>
    <property type="evidence" value="ECO:0007669"/>
    <property type="project" value="UniProtKB-ARBA"/>
</dbReference>
<dbReference type="EMBL" id="LVJS01000141">
    <property type="protein sequence ID" value="KZC21977.1"/>
    <property type="molecule type" value="Genomic_DNA"/>
</dbReference>
<evidence type="ECO:0000256" key="3">
    <source>
        <dbReference type="ARBA" id="ARBA00022723"/>
    </source>
</evidence>
<gene>
    <name evidence="7" type="ORF">RHOFW104T7_02910</name>
</gene>
<dbReference type="eggNOG" id="COG3384">
    <property type="taxonomic scope" value="Bacteria"/>
</dbReference>
<evidence type="ECO:0000313" key="7">
    <source>
        <dbReference type="EMBL" id="KZC21977.1"/>
    </source>
</evidence>
<evidence type="ECO:0000256" key="2">
    <source>
        <dbReference type="ARBA" id="ARBA00007581"/>
    </source>
</evidence>
<keyword evidence="5" id="KW-0560">Oxidoreductase</keyword>
<evidence type="ECO:0000313" key="8">
    <source>
        <dbReference type="Proteomes" id="UP000076131"/>
    </source>
</evidence>
<dbReference type="PIRSF" id="PIRSF006157">
    <property type="entry name" value="Doxgns_DODA"/>
    <property type="match status" value="1"/>
</dbReference>
<dbReference type="PANTHER" id="PTHR30096">
    <property type="entry name" value="4,5-DOPA DIOXYGENASE EXTRADIOL-LIKE PROTEIN"/>
    <property type="match status" value="1"/>
</dbReference>
<dbReference type="GO" id="GO:0008198">
    <property type="term" value="F:ferrous iron binding"/>
    <property type="evidence" value="ECO:0007669"/>
    <property type="project" value="InterPro"/>
</dbReference>
<dbReference type="InterPro" id="IPR014436">
    <property type="entry name" value="Extradiol_dOase_DODA"/>
</dbReference>
<dbReference type="GO" id="GO:0008270">
    <property type="term" value="F:zinc ion binding"/>
    <property type="evidence" value="ECO:0007669"/>
    <property type="project" value="InterPro"/>
</dbReference>
<keyword evidence="8" id="KW-1185">Reference proteome</keyword>
<dbReference type="NCBIfam" id="NF007914">
    <property type="entry name" value="PRK10628.1"/>
    <property type="match status" value="1"/>
</dbReference>
<dbReference type="Pfam" id="PF02900">
    <property type="entry name" value="LigB"/>
    <property type="match status" value="1"/>
</dbReference>
<dbReference type="AlphaFoldDB" id="A0A154QDT3"/>
<evidence type="ECO:0000256" key="1">
    <source>
        <dbReference type="ARBA" id="ARBA00001947"/>
    </source>
</evidence>
<evidence type="ECO:0000256" key="5">
    <source>
        <dbReference type="ARBA" id="ARBA00023002"/>
    </source>
</evidence>
<comment type="similarity">
    <text evidence="2">Belongs to the DODA-type extradiol aromatic ring-opening dioxygenase family.</text>
</comment>
<dbReference type="Gene3D" id="3.40.830.10">
    <property type="entry name" value="LigB-like"/>
    <property type="match status" value="1"/>
</dbReference>
<feature type="domain" description="Extradiol ring-cleavage dioxygenase class III enzyme subunit B" evidence="6">
    <location>
        <begin position="37"/>
        <end position="240"/>
    </location>
</feature>
<protein>
    <submittedName>
        <fullName evidence="7">Dioxygenase</fullName>
    </submittedName>
</protein>
<proteinExistence type="inferred from homology"/>
<dbReference type="RefSeq" id="WP_063107911.1">
    <property type="nucleotide sequence ID" value="NZ_LVJS01000141.1"/>
</dbReference>
<keyword evidence="3" id="KW-0479">Metal-binding</keyword>
<dbReference type="CDD" id="cd07363">
    <property type="entry name" value="45_DOPA_Dioxygenase"/>
    <property type="match status" value="1"/>
</dbReference>
<accession>A0A154QDT3</accession>
<keyword evidence="4" id="KW-0862">Zinc</keyword>
<dbReference type="SUPFAM" id="SSF53213">
    <property type="entry name" value="LigB-like"/>
    <property type="match status" value="1"/>
</dbReference>
<organism evidence="7 8">
    <name type="scientific">Rhodanobacter thiooxydans</name>
    <dbReference type="NCBI Taxonomy" id="416169"/>
    <lineage>
        <taxon>Bacteria</taxon>
        <taxon>Pseudomonadati</taxon>
        <taxon>Pseudomonadota</taxon>
        <taxon>Gammaproteobacteria</taxon>
        <taxon>Lysobacterales</taxon>
        <taxon>Rhodanobacteraceae</taxon>
        <taxon>Rhodanobacter</taxon>
    </lineage>
</organism>
<dbReference type="InterPro" id="IPR004183">
    <property type="entry name" value="Xdiol_dOase_suB"/>
</dbReference>
<evidence type="ECO:0000259" key="6">
    <source>
        <dbReference type="Pfam" id="PF02900"/>
    </source>
</evidence>
<sequence>MPERDTPATRIPTIFFGHGNPMNALHDNAWTRGWAAIGQRLPRPRAVLSVSAHWYVPDTAVTAMAAPRTIHDFGGFPRELFEVQYPAPGDLELVRRVRELLRPLDVRADVSWGLDHGTWSVLRHVYPDADVPVVQLSIDESQPPSFHYGLGRMLRPLRDEGILLIGSGDVVHNLHSYAWGRHPVEPFDWAQRFEATARELIVQGDHATLTNYEALGRDAELSIPTPDHYLPLLYVLGASDPGEPVSFPIEGMDGGSISMLSVQFG</sequence>
<comment type="cofactor">
    <cofactor evidence="1">
        <name>Zn(2+)</name>
        <dbReference type="ChEBI" id="CHEBI:29105"/>
    </cofactor>
</comment>
<reference evidence="7 8" key="1">
    <citation type="journal article" date="2016" name="MBio">
        <title>Lateral Gene Transfer in a Heavy Metal-Contaminated-Groundwater Microbial Community.</title>
        <authorList>
            <person name="Hemme C.L."/>
            <person name="Green S.J."/>
            <person name="Rishishwar L."/>
            <person name="Prakash O."/>
            <person name="Pettenato A."/>
            <person name="Chakraborty R."/>
            <person name="Deutschbauer A.M."/>
            <person name="Van Nostrand J.D."/>
            <person name="Wu L."/>
            <person name="He Z."/>
            <person name="Jordan I.K."/>
            <person name="Hazen T.C."/>
            <person name="Arkin A.P."/>
            <person name="Kostka J.E."/>
            <person name="Zhou J."/>
        </authorList>
    </citation>
    <scope>NUCLEOTIDE SEQUENCE [LARGE SCALE GENOMIC DNA]</scope>
    <source>
        <strain evidence="7 8">FW104-T7</strain>
    </source>
</reference>
<comment type="caution">
    <text evidence="7">The sequence shown here is derived from an EMBL/GenBank/DDBJ whole genome shotgun (WGS) entry which is preliminary data.</text>
</comment>
<dbReference type="Proteomes" id="UP000076131">
    <property type="component" value="Unassembled WGS sequence"/>
</dbReference>